<dbReference type="PANTHER" id="PTHR37732:SF2">
    <property type="entry name" value="SEED MATURATION PROTEIN 1"/>
    <property type="match status" value="1"/>
</dbReference>
<accession>Q2XSI2</accession>
<dbReference type="AlphaFoldDB" id="Q2XSI2"/>
<name>Q2XSI2_GLYCA</name>
<gene>
    <name evidence="2" type="primary">PM28</name>
</gene>
<dbReference type="PANTHER" id="PTHR37732">
    <property type="entry name" value="OS08G0104400 PROTEIN"/>
    <property type="match status" value="1"/>
</dbReference>
<sequence>MAKSKEDITYATSQARLSEDEAVRVAYVHGTPLEGGKIADSQPVDLFSSAPNMPKSGQTTMDSNTSDQSQMQRDTQEGGSKEFTTGAPG</sequence>
<reference evidence="2" key="1">
    <citation type="submission" date="2005-10" db="EMBL/GenBank/DDBJ databases">
        <title>The genomic sequence of a LEA 4 protein in Glycine species.</title>
        <authorList>
            <person name="Hsing Y.-I.C."/>
            <person name="Hsieh J.-S."/>
            <person name="Chen J.-J."/>
        </authorList>
    </citation>
    <scope>NUCLEOTIDE SEQUENCE</scope>
    <source>
        <tissue evidence="2">Leaf</tissue>
    </source>
</reference>
<organism evidence="2">
    <name type="scientific">Glycine canescens</name>
    <name type="common">Silky glycine</name>
    <name type="synonym">Glycine sericea</name>
    <dbReference type="NCBI Taxonomy" id="48924"/>
    <lineage>
        <taxon>Eukaryota</taxon>
        <taxon>Viridiplantae</taxon>
        <taxon>Streptophyta</taxon>
        <taxon>Embryophyta</taxon>
        <taxon>Tracheophyta</taxon>
        <taxon>Spermatophyta</taxon>
        <taxon>Magnoliopsida</taxon>
        <taxon>eudicotyledons</taxon>
        <taxon>Gunneridae</taxon>
        <taxon>Pentapetalae</taxon>
        <taxon>rosids</taxon>
        <taxon>fabids</taxon>
        <taxon>Fabales</taxon>
        <taxon>Fabaceae</taxon>
        <taxon>Papilionoideae</taxon>
        <taxon>50 kb inversion clade</taxon>
        <taxon>NPAAA clade</taxon>
        <taxon>indigoferoid/millettioid clade</taxon>
        <taxon>Phaseoleae</taxon>
        <taxon>Glycine</taxon>
        <taxon>Glycine subgen. Glycine</taxon>
    </lineage>
</organism>
<feature type="compositionally biased region" description="Polar residues" evidence="1">
    <location>
        <begin position="49"/>
        <end position="73"/>
    </location>
</feature>
<dbReference type="InterPro" id="IPR044984">
    <property type="entry name" value="SMP1"/>
</dbReference>
<dbReference type="EMBL" id="DQ263645">
    <property type="protein sequence ID" value="ABB72386.1"/>
    <property type="molecule type" value="Genomic_DNA"/>
</dbReference>
<dbReference type="GO" id="GO:0010162">
    <property type="term" value="P:seed dormancy process"/>
    <property type="evidence" value="ECO:0007669"/>
    <property type="project" value="InterPro"/>
</dbReference>
<feature type="region of interest" description="Disordered" evidence="1">
    <location>
        <begin position="34"/>
        <end position="89"/>
    </location>
</feature>
<evidence type="ECO:0000313" key="2">
    <source>
        <dbReference type="EMBL" id="ABB72386.1"/>
    </source>
</evidence>
<evidence type="ECO:0000256" key="1">
    <source>
        <dbReference type="SAM" id="MobiDB-lite"/>
    </source>
</evidence>
<protein>
    <submittedName>
        <fullName evidence="2">Seed maturation protein</fullName>
    </submittedName>
</protein>
<proteinExistence type="predicted"/>